<dbReference type="Proteomes" id="UP000004994">
    <property type="component" value="Chromosome 7"/>
</dbReference>
<evidence type="ECO:0000313" key="2">
    <source>
        <dbReference type="Proteomes" id="UP000004994"/>
    </source>
</evidence>
<name>A0A3Q7HB54_SOLLC</name>
<dbReference type="Gramene" id="Solyc07g040695.1.1">
    <property type="protein sequence ID" value="Solyc07g040695.1.1"/>
    <property type="gene ID" value="Solyc07g040695.1"/>
</dbReference>
<evidence type="ECO:0000313" key="1">
    <source>
        <dbReference type="EnsemblPlants" id="Solyc07g040695.1.1"/>
    </source>
</evidence>
<protein>
    <recommendedName>
        <fullName evidence="3">Retrotransposon Copia-like N-terminal domain-containing protein</fullName>
    </recommendedName>
</protein>
<dbReference type="EnsemblPlants" id="Solyc07g040695.1.1">
    <property type="protein sequence ID" value="Solyc07g040695.1.1"/>
    <property type="gene ID" value="Solyc07g040695.1"/>
</dbReference>
<dbReference type="InParanoid" id="A0A3Q7HB54"/>
<dbReference type="AlphaFoldDB" id="A0A3Q7HB54"/>
<proteinExistence type="predicted"/>
<accession>A0A3Q7HB54</accession>
<reference evidence="1" key="2">
    <citation type="submission" date="2019-01" db="UniProtKB">
        <authorList>
            <consortium name="EnsemblPlants"/>
        </authorList>
    </citation>
    <scope>IDENTIFICATION</scope>
    <source>
        <strain evidence="1">cv. Heinz 1706</strain>
    </source>
</reference>
<reference evidence="1" key="1">
    <citation type="journal article" date="2012" name="Nature">
        <title>The tomato genome sequence provides insights into fleshy fruit evolution.</title>
        <authorList>
            <consortium name="Tomato Genome Consortium"/>
        </authorList>
    </citation>
    <scope>NUCLEOTIDE SEQUENCE [LARGE SCALE GENOMIC DNA]</scope>
    <source>
        <strain evidence="1">cv. Heinz 1706</strain>
    </source>
</reference>
<evidence type="ECO:0008006" key="3">
    <source>
        <dbReference type="Google" id="ProtNLM"/>
    </source>
</evidence>
<organism evidence="1">
    <name type="scientific">Solanum lycopersicum</name>
    <name type="common">Tomato</name>
    <name type="synonym">Lycopersicon esculentum</name>
    <dbReference type="NCBI Taxonomy" id="4081"/>
    <lineage>
        <taxon>Eukaryota</taxon>
        <taxon>Viridiplantae</taxon>
        <taxon>Streptophyta</taxon>
        <taxon>Embryophyta</taxon>
        <taxon>Tracheophyta</taxon>
        <taxon>Spermatophyta</taxon>
        <taxon>Magnoliopsida</taxon>
        <taxon>eudicotyledons</taxon>
        <taxon>Gunneridae</taxon>
        <taxon>Pentapetalae</taxon>
        <taxon>asterids</taxon>
        <taxon>lamiids</taxon>
        <taxon>Solanales</taxon>
        <taxon>Solanaceae</taxon>
        <taxon>Solanoideae</taxon>
        <taxon>Solaneae</taxon>
        <taxon>Solanum</taxon>
        <taxon>Solanum subgen. Lycopersicon</taxon>
    </lineage>
</organism>
<keyword evidence="2" id="KW-1185">Reference proteome</keyword>
<sequence>MDMRVYQGQGPLGYAGLFPLISYGQTILSWRASYWNINSSNTRQKFFPGSSYRKSDDSRRQRFAHALPVNFSSINGKNYLEWAQSVKLAVDSRGKIRHLTGEM</sequence>